<dbReference type="AlphaFoldDB" id="A0AAC8W541"/>
<reference evidence="1 2" key="2">
    <citation type="journal article" date="2016" name="Genome Announc.">
        <title>Complete Genome Sequence of a Strain of Azospirillum thiophilum Isolated from a Sulfide Spring.</title>
        <authorList>
            <person name="Fomenkov A."/>
            <person name="Vincze T."/>
            <person name="Grabovich M."/>
            <person name="Anton B.P."/>
            <person name="Dubinina G."/>
            <person name="Orlova M."/>
            <person name="Belousova E."/>
            <person name="Roberts R.J."/>
        </authorList>
    </citation>
    <scope>NUCLEOTIDE SEQUENCE [LARGE SCALE GENOMIC DNA]</scope>
    <source>
        <strain evidence="1 2">BV-S</strain>
    </source>
</reference>
<dbReference type="EMBL" id="CP012406">
    <property type="protein sequence ID" value="ALG75051.1"/>
    <property type="molecule type" value="Genomic_DNA"/>
</dbReference>
<protein>
    <submittedName>
        <fullName evidence="1">Uncharacterized protein</fullName>
    </submittedName>
</protein>
<name>A0AAC8W541_9PROT</name>
<evidence type="ECO:0000313" key="1">
    <source>
        <dbReference type="EMBL" id="ALG75051.1"/>
    </source>
</evidence>
<dbReference type="Proteomes" id="UP000069935">
    <property type="component" value="Chromosome 6"/>
</dbReference>
<dbReference type="RefSeq" id="WP_045585002.1">
    <property type="nucleotide sequence ID" value="NZ_CP012406.1"/>
</dbReference>
<accession>A0AAC8W541</accession>
<organism evidence="1 2">
    <name type="scientific">Azospirillum thiophilum</name>
    <dbReference type="NCBI Taxonomy" id="528244"/>
    <lineage>
        <taxon>Bacteria</taxon>
        <taxon>Pseudomonadati</taxon>
        <taxon>Pseudomonadota</taxon>
        <taxon>Alphaproteobacteria</taxon>
        <taxon>Rhodospirillales</taxon>
        <taxon>Azospirillaceae</taxon>
        <taxon>Azospirillum</taxon>
    </lineage>
</organism>
<evidence type="ECO:0000313" key="2">
    <source>
        <dbReference type="Proteomes" id="UP000069935"/>
    </source>
</evidence>
<reference evidence="2" key="1">
    <citation type="submission" date="2015-08" db="EMBL/GenBank/DDBJ databases">
        <title>Complete Genome Sequence of Azospirillum thiophilum BV-S.</title>
        <authorList>
            <person name="Fomenkov A."/>
            <person name="Vincze T."/>
            <person name="Grabovich M."/>
            <person name="Dubinina G."/>
            <person name="Orlova M."/>
            <person name="Belousova E."/>
            <person name="Roberts R.J."/>
        </authorList>
    </citation>
    <scope>NUCLEOTIDE SEQUENCE [LARGE SCALE GENOMIC DNA]</scope>
    <source>
        <strain evidence="2">BV-S</strain>
    </source>
</reference>
<dbReference type="KEGG" id="ati:AL072_29210"/>
<sequence>MATLPSYPVHWDHKTVLAAVETAFGEGAASLAGVDAVRLWDVTWTPLEADTKELPYVKPFNGANASILLNKRSKLSAKVALVGAGTGGTGIPCWDRFIRAGGAVRAQVAATPAATIAATATKTSGDGAFTYARTTMFGGVLPRIATLTCTTGGGSGVAAFTVSAPAAGDQPAYNQTGVVMTTASPFVLPGGAVITPDAIGTPFGAGDIFTIALTPAGCTYTPSSDRARHKSLEMVLTLPDPEDADQVQLWRMLGGHCAIKATGASDDYPYYEVEVTADYAAPALDVEIEPVYTDWPDPLVVSTENTPVAQLFGHDVVLESFGWDAGNTVEYVTRVGRKGARIQDAKAMFSAKIEAPSMSSVDFFALCTSRAYGTFLLQHGSAAGEAVVLRTDRWQLDPPKPGESKKDFMFDLSGKAVPTTEGTDWSIFASAAA</sequence>
<proteinExistence type="predicted"/>
<keyword evidence="2" id="KW-1185">Reference proteome</keyword>
<gene>
    <name evidence="1" type="ORF">AL072_29210</name>
</gene>